<keyword evidence="4" id="KW-0325">Glycoprotein</keyword>
<comment type="subcellular location">
    <subcellularLocation>
        <location evidence="1">Secreted</location>
    </subcellularLocation>
</comment>
<keyword evidence="3" id="KW-0575">Peroxidase</keyword>
<reference evidence="7" key="1">
    <citation type="submission" date="2025-08" db="UniProtKB">
        <authorList>
            <consortium name="RefSeq"/>
        </authorList>
    </citation>
    <scope>IDENTIFICATION</scope>
</reference>
<organism evidence="6 7">
    <name type="scientific">Priapulus caudatus</name>
    <name type="common">Priapulid worm</name>
    <dbReference type="NCBI Taxonomy" id="37621"/>
    <lineage>
        <taxon>Eukaryota</taxon>
        <taxon>Metazoa</taxon>
        <taxon>Ecdysozoa</taxon>
        <taxon>Scalidophora</taxon>
        <taxon>Priapulida</taxon>
        <taxon>Priapulimorpha</taxon>
        <taxon>Priapulimorphida</taxon>
        <taxon>Priapulidae</taxon>
        <taxon>Priapulus</taxon>
    </lineage>
</organism>
<dbReference type="PROSITE" id="PS50292">
    <property type="entry name" value="PEROXIDASE_3"/>
    <property type="match status" value="1"/>
</dbReference>
<feature type="region of interest" description="Disordered" evidence="5">
    <location>
        <begin position="303"/>
        <end position="354"/>
    </location>
</feature>
<keyword evidence="3" id="KW-0560">Oxidoreductase</keyword>
<evidence type="ECO:0000256" key="5">
    <source>
        <dbReference type="SAM" id="MobiDB-lite"/>
    </source>
</evidence>
<keyword evidence="6" id="KW-1185">Reference proteome</keyword>
<protein>
    <submittedName>
        <fullName evidence="7">Uncharacterized protein LOC106813743</fullName>
    </submittedName>
</protein>
<dbReference type="SUPFAM" id="SSF48113">
    <property type="entry name" value="Heme-dependent peroxidases"/>
    <property type="match status" value="1"/>
</dbReference>
<evidence type="ECO:0000256" key="3">
    <source>
        <dbReference type="ARBA" id="ARBA00022559"/>
    </source>
</evidence>
<evidence type="ECO:0000313" key="7">
    <source>
        <dbReference type="RefSeq" id="XP_014673446.1"/>
    </source>
</evidence>
<dbReference type="Gene3D" id="1.10.640.10">
    <property type="entry name" value="Haem peroxidase domain superfamily, animal type"/>
    <property type="match status" value="1"/>
</dbReference>
<evidence type="ECO:0000256" key="1">
    <source>
        <dbReference type="ARBA" id="ARBA00004613"/>
    </source>
</evidence>
<dbReference type="InterPro" id="IPR010255">
    <property type="entry name" value="Haem_peroxidase_sf"/>
</dbReference>
<sequence>MSENTVRNGLIGPTFACIIGRQFMDLKKGDRFWYENGGPTSLTEEQVDEIRAQTSLPRIIADTSPTISAMQANIFSRISTQNLIGDSSNLPVMDLRVFAPRAILRSSGSRGGGATFGGVGRSFHPRYDSNTEYFARINNLGPFPSFGPFGGPGPDLFEPDRAFVGVNRLRQRFQGGFQNGAAFNQPNAFRGGRNPQAFSNFQGNQFNGNGFAVNGFQNGNGFAGNGPAQFRGGFQNGFRPISQRRRVNEVINRGFAGIENRVISSRFGGFGGASGSSFPLGAVVYGNYTRPAVQQVSYGASVKPYRSRSRPPLSYQTFPQPQRRLSVPPPRVNRRQPVQPYDQNGRVSALRRQGQNIRQRYATNPYRRHRPRAYSVNRVPYSSQSFQSYNGYY</sequence>
<dbReference type="InterPro" id="IPR019791">
    <property type="entry name" value="Haem_peroxidase_animal"/>
</dbReference>
<evidence type="ECO:0000313" key="6">
    <source>
        <dbReference type="Proteomes" id="UP000695022"/>
    </source>
</evidence>
<evidence type="ECO:0000256" key="4">
    <source>
        <dbReference type="ARBA" id="ARBA00023180"/>
    </source>
</evidence>
<gene>
    <name evidence="7" type="primary">LOC106813743</name>
</gene>
<evidence type="ECO:0000256" key="2">
    <source>
        <dbReference type="ARBA" id="ARBA00022525"/>
    </source>
</evidence>
<dbReference type="Proteomes" id="UP000695022">
    <property type="component" value="Unplaced"/>
</dbReference>
<proteinExistence type="predicted"/>
<dbReference type="RefSeq" id="XP_014673446.1">
    <property type="nucleotide sequence ID" value="XM_014817960.1"/>
</dbReference>
<dbReference type="Pfam" id="PF03098">
    <property type="entry name" value="An_peroxidase"/>
    <property type="match status" value="1"/>
</dbReference>
<dbReference type="PANTHER" id="PTHR11475">
    <property type="entry name" value="OXIDASE/PEROXIDASE"/>
    <property type="match status" value="1"/>
</dbReference>
<accession>A0ABM1EMM5</accession>
<dbReference type="InterPro" id="IPR037120">
    <property type="entry name" value="Haem_peroxidase_sf_animal"/>
</dbReference>
<name>A0ABM1EMM5_PRICU</name>
<dbReference type="PANTHER" id="PTHR11475:SF4">
    <property type="entry name" value="CHORION PEROXIDASE"/>
    <property type="match status" value="1"/>
</dbReference>
<dbReference type="GeneID" id="106813743"/>
<keyword evidence="2" id="KW-0964">Secreted</keyword>